<dbReference type="SUPFAM" id="SSF53383">
    <property type="entry name" value="PLP-dependent transferases"/>
    <property type="match status" value="1"/>
</dbReference>
<dbReference type="PANTHER" id="PTHR43799">
    <property type="entry name" value="AMINOTRANSFERASE, PUTATIVE-RELATED"/>
    <property type="match status" value="1"/>
</dbReference>
<protein>
    <submittedName>
        <fullName evidence="1">Aminotransferase class I/II-fold pyridoxal phosphate-dependent enzyme</fullName>
    </submittedName>
</protein>
<dbReference type="InterPro" id="IPR024551">
    <property type="entry name" value="AspAT_Ic"/>
</dbReference>
<dbReference type="InterPro" id="IPR015421">
    <property type="entry name" value="PyrdxlP-dep_Trfase_major"/>
</dbReference>
<dbReference type="Gene3D" id="3.90.1150.10">
    <property type="entry name" value="Aspartate Aminotransferase, domain 1"/>
    <property type="match status" value="1"/>
</dbReference>
<evidence type="ECO:0000313" key="2">
    <source>
        <dbReference type="Proteomes" id="UP001139319"/>
    </source>
</evidence>
<dbReference type="InterPro" id="IPR015424">
    <property type="entry name" value="PyrdxlP-dep_Trfase"/>
</dbReference>
<dbReference type="AlphaFoldDB" id="A0A9X2I5E5"/>
<evidence type="ECO:0000313" key="1">
    <source>
        <dbReference type="EMBL" id="MCP8900261.1"/>
    </source>
</evidence>
<organism evidence="1 2">
    <name type="scientific">Gilvimarinus xylanilyticus</name>
    <dbReference type="NCBI Taxonomy" id="2944139"/>
    <lineage>
        <taxon>Bacteria</taxon>
        <taxon>Pseudomonadati</taxon>
        <taxon>Pseudomonadota</taxon>
        <taxon>Gammaproteobacteria</taxon>
        <taxon>Cellvibrionales</taxon>
        <taxon>Cellvibrionaceae</taxon>
        <taxon>Gilvimarinus</taxon>
    </lineage>
</organism>
<keyword evidence="1" id="KW-0032">Aminotransferase</keyword>
<proteinExistence type="predicted"/>
<reference evidence="1" key="1">
    <citation type="submission" date="2022-05" db="EMBL/GenBank/DDBJ databases">
        <authorList>
            <person name="Sun H.-N."/>
        </authorList>
    </citation>
    <scope>NUCLEOTIDE SEQUENCE</scope>
    <source>
        <strain evidence="1">HB14</strain>
    </source>
</reference>
<dbReference type="Pfam" id="PF12897">
    <property type="entry name" value="Asp_aminotransf"/>
    <property type="match status" value="1"/>
</dbReference>
<keyword evidence="2" id="KW-1185">Reference proteome</keyword>
<dbReference type="EMBL" id="JAMFTH010000004">
    <property type="protein sequence ID" value="MCP8900261.1"/>
    <property type="molecule type" value="Genomic_DNA"/>
</dbReference>
<accession>A0A9X2I5E5</accession>
<dbReference type="GO" id="GO:0004069">
    <property type="term" value="F:L-aspartate:2-oxoglutarate aminotransferase activity"/>
    <property type="evidence" value="ECO:0007669"/>
    <property type="project" value="InterPro"/>
</dbReference>
<name>A0A9X2I5E5_9GAMM</name>
<dbReference type="RefSeq" id="WP_253968553.1">
    <property type="nucleotide sequence ID" value="NZ_JAMFTH010000004.1"/>
</dbReference>
<dbReference type="InterPro" id="IPR015422">
    <property type="entry name" value="PyrdxlP-dep_Trfase_small"/>
</dbReference>
<dbReference type="PANTHER" id="PTHR43799:SF1">
    <property type="entry name" value="ASPARTATE AMINOTRANSFERASE"/>
    <property type="match status" value="1"/>
</dbReference>
<dbReference type="Gene3D" id="3.40.640.10">
    <property type="entry name" value="Type I PLP-dependent aspartate aminotransferase-like (Major domain)"/>
    <property type="match status" value="1"/>
</dbReference>
<sequence length="425" mass="45599">MRIDQATPEQLREWEAQLSKDYDAIVGKKLSLDVTRGKPSADQLSLSDELDGILAGNYIAESGVDTRNYGGIDGIPEAKRLGSDLMGVPADNILVGGNASLTLMHQTMLAAYQFGLTGTSSAWKNVDSPKVICPVPGYDRHFTVCEQLGIEMITAPMTADGPDMDAVEALIKADPNIRGMWCVPKYSNPTGVVYSDATVERIAKLGLIAHEDFRVFWDNAYAVHDLNDNPQQLASVFDLCAKHGTDNTVIQFASTSKITHAGAGVAFTAASSANLTGLKAFLGACTIGPDKVNQLRHARFLPNRDALMSHMKKHAELLQPRFDAVLSALQEAFGDSDLGSWEEPAGGYFVSFDTRPGCARETVRLAAEAGVKLTPAGATFPYGKDPEDRNIRIAPSVPAVEEVVGAMEVFVVCVKLASVRQALAA</sequence>
<reference evidence="1" key="2">
    <citation type="submission" date="2023-01" db="EMBL/GenBank/DDBJ databases">
        <title>Gilvimarinus xylanilyticus HB14 isolated from Caulerpa lentillifera aquaculture base in Hainan, China.</title>
        <authorList>
            <person name="Zhang Y.-J."/>
        </authorList>
    </citation>
    <scope>NUCLEOTIDE SEQUENCE</scope>
    <source>
        <strain evidence="1">HB14</strain>
    </source>
</reference>
<dbReference type="CDD" id="cd00609">
    <property type="entry name" value="AAT_like"/>
    <property type="match status" value="1"/>
</dbReference>
<dbReference type="Proteomes" id="UP001139319">
    <property type="component" value="Unassembled WGS sequence"/>
</dbReference>
<keyword evidence="1" id="KW-0808">Transferase</keyword>
<gene>
    <name evidence="1" type="ORF">M6D89_13215</name>
</gene>
<comment type="caution">
    <text evidence="1">The sequence shown here is derived from an EMBL/GenBank/DDBJ whole genome shotgun (WGS) entry which is preliminary data.</text>
</comment>